<evidence type="ECO:0000256" key="1">
    <source>
        <dbReference type="SAM" id="MobiDB-lite"/>
    </source>
</evidence>
<evidence type="ECO:0000313" key="3">
    <source>
        <dbReference type="Proteomes" id="UP000789831"/>
    </source>
</evidence>
<dbReference type="OrthoDB" id="10259640at2759"/>
<comment type="caution">
    <text evidence="2">The sequence shown here is derived from an EMBL/GenBank/DDBJ whole genome shotgun (WGS) entry which is preliminary data.</text>
</comment>
<dbReference type="Proteomes" id="UP000789831">
    <property type="component" value="Unassembled WGS sequence"/>
</dbReference>
<protein>
    <submittedName>
        <fullName evidence="2">12974_t:CDS:1</fullName>
    </submittedName>
</protein>
<reference evidence="2" key="1">
    <citation type="submission" date="2021-06" db="EMBL/GenBank/DDBJ databases">
        <authorList>
            <person name="Kallberg Y."/>
            <person name="Tangrot J."/>
            <person name="Rosling A."/>
        </authorList>
    </citation>
    <scope>NUCLEOTIDE SEQUENCE</scope>
    <source>
        <strain evidence="2">MT106</strain>
    </source>
</reference>
<proteinExistence type="predicted"/>
<sequence>MLMMLDSKHDEEISQTESSQITEQSTEGTRKNEKGQNSLSHVEARIRPRGKIDTVVKQNKKNALVKDAAETGSLVFGLPILQYLVNEETYRIKDDTRTNELVALIVTPTRKLAISYIEHWKIITLVSDMAVRLMDRHSNIIVATPGRCIKFFVLEYARRINGTARVYQSLVISHRYLVYDMNQRLIASSQKRFKQNLKAVIGGTYSGDVGIRGTLLLNEGLSDFPVDQSSVKAMKQRITLARKIDQEEHKLQKKKY</sequence>
<organism evidence="2 3">
    <name type="scientific">Ambispora gerdemannii</name>
    <dbReference type="NCBI Taxonomy" id="144530"/>
    <lineage>
        <taxon>Eukaryota</taxon>
        <taxon>Fungi</taxon>
        <taxon>Fungi incertae sedis</taxon>
        <taxon>Mucoromycota</taxon>
        <taxon>Glomeromycotina</taxon>
        <taxon>Glomeromycetes</taxon>
        <taxon>Archaeosporales</taxon>
        <taxon>Ambisporaceae</taxon>
        <taxon>Ambispora</taxon>
    </lineage>
</organism>
<keyword evidence="3" id="KW-1185">Reference proteome</keyword>
<name>A0A9N8ZWI0_9GLOM</name>
<dbReference type="EMBL" id="CAJVPL010000561">
    <property type="protein sequence ID" value="CAG8509742.1"/>
    <property type="molecule type" value="Genomic_DNA"/>
</dbReference>
<dbReference type="Gene3D" id="3.40.50.300">
    <property type="entry name" value="P-loop containing nucleotide triphosphate hydrolases"/>
    <property type="match status" value="1"/>
</dbReference>
<evidence type="ECO:0000313" key="2">
    <source>
        <dbReference type="EMBL" id="CAG8509742.1"/>
    </source>
</evidence>
<gene>
    <name evidence="2" type="ORF">AGERDE_LOCUS4679</name>
</gene>
<dbReference type="AlphaFoldDB" id="A0A9N8ZWI0"/>
<accession>A0A9N8ZWI0</accession>
<feature type="compositionally biased region" description="Low complexity" evidence="1">
    <location>
        <begin position="15"/>
        <end position="27"/>
    </location>
</feature>
<feature type="region of interest" description="Disordered" evidence="1">
    <location>
        <begin position="1"/>
        <end position="40"/>
    </location>
</feature>
<dbReference type="SUPFAM" id="SSF52540">
    <property type="entry name" value="P-loop containing nucleoside triphosphate hydrolases"/>
    <property type="match status" value="1"/>
</dbReference>
<dbReference type="InterPro" id="IPR027417">
    <property type="entry name" value="P-loop_NTPase"/>
</dbReference>
<feature type="compositionally biased region" description="Basic and acidic residues" evidence="1">
    <location>
        <begin position="1"/>
        <end position="12"/>
    </location>
</feature>